<evidence type="ECO:0000256" key="1">
    <source>
        <dbReference type="ARBA" id="ARBA00022679"/>
    </source>
</evidence>
<accession>A0A0K9NSD0</accession>
<protein>
    <submittedName>
        <fullName evidence="3">Uncharacterized protein</fullName>
    </submittedName>
</protein>
<keyword evidence="1" id="KW-0808">Transferase</keyword>
<sequence>MISSSEGEKMLEKTTILPATLSSPLTSTNIPLTNFDTFCLGLNPVERLFLYSFPSCTEPIFLNTHIPNLKHSLSLALRRFFPLAGKLLPADPTDAASKPIFSYTEGDGVDFIVASSCHDFEDLVGNHPRQATTFAGLVPKLTSGVLAIQVTLFPNHGIGIGVTYHHGVADGSSIMHFQKTWASFSRNVEVEVDLPCLDRNVFPEPSGLADAVKKLKSMMEEKMRDDGGSMMDAGIDSDSVRVTFTVTRLQLENLRRKVLSMLPEPPAMYFSTFTLVMAMMWRCMVALNKDSEDRNEYELFYFFSDFRSSSSFPSNYMGNCIIPGGVKIRRDVVLGDDGIVKAPMAINEAIQIMKSNPKIEDFNGVTLIFSLAGSPKLGVYGLDFGWGRPRKVEVVHIGKANCMSLAENSDEKEGGVEIGVVLGNLHQFQQFRKLFCDNFGMVNGNV</sequence>
<organism evidence="3 4">
    <name type="scientific">Zostera marina</name>
    <name type="common">Eelgrass</name>
    <dbReference type="NCBI Taxonomy" id="29655"/>
    <lineage>
        <taxon>Eukaryota</taxon>
        <taxon>Viridiplantae</taxon>
        <taxon>Streptophyta</taxon>
        <taxon>Embryophyta</taxon>
        <taxon>Tracheophyta</taxon>
        <taxon>Spermatophyta</taxon>
        <taxon>Magnoliopsida</taxon>
        <taxon>Liliopsida</taxon>
        <taxon>Zosteraceae</taxon>
        <taxon>Zostera</taxon>
    </lineage>
</organism>
<dbReference type="GO" id="GO:0016747">
    <property type="term" value="F:acyltransferase activity, transferring groups other than amino-acyl groups"/>
    <property type="evidence" value="ECO:0007669"/>
    <property type="project" value="UniProtKB-ARBA"/>
</dbReference>
<comment type="caution">
    <text evidence="3">The sequence shown here is derived from an EMBL/GenBank/DDBJ whole genome shotgun (WGS) entry which is preliminary data.</text>
</comment>
<evidence type="ECO:0000313" key="3">
    <source>
        <dbReference type="EMBL" id="KMZ58987.1"/>
    </source>
</evidence>
<keyword evidence="2" id="KW-0012">Acyltransferase</keyword>
<keyword evidence="4" id="KW-1185">Reference proteome</keyword>
<dbReference type="InterPro" id="IPR023213">
    <property type="entry name" value="CAT-like_dom_sf"/>
</dbReference>
<dbReference type="STRING" id="29655.A0A0K9NSD0"/>
<dbReference type="AlphaFoldDB" id="A0A0K9NSD0"/>
<dbReference type="OMA" id="HIGKANC"/>
<evidence type="ECO:0000256" key="2">
    <source>
        <dbReference type="ARBA" id="ARBA00023315"/>
    </source>
</evidence>
<dbReference type="Proteomes" id="UP000036987">
    <property type="component" value="Unassembled WGS sequence"/>
</dbReference>
<dbReference type="Gene3D" id="3.30.559.10">
    <property type="entry name" value="Chloramphenicol acetyltransferase-like domain"/>
    <property type="match status" value="2"/>
</dbReference>
<proteinExistence type="predicted"/>
<dbReference type="OrthoDB" id="1862401at2759"/>
<reference evidence="4" key="1">
    <citation type="journal article" date="2016" name="Nature">
        <title>The genome of the seagrass Zostera marina reveals angiosperm adaptation to the sea.</title>
        <authorList>
            <person name="Olsen J.L."/>
            <person name="Rouze P."/>
            <person name="Verhelst B."/>
            <person name="Lin Y.-C."/>
            <person name="Bayer T."/>
            <person name="Collen J."/>
            <person name="Dattolo E."/>
            <person name="De Paoli E."/>
            <person name="Dittami S."/>
            <person name="Maumus F."/>
            <person name="Michel G."/>
            <person name="Kersting A."/>
            <person name="Lauritano C."/>
            <person name="Lohaus R."/>
            <person name="Toepel M."/>
            <person name="Tonon T."/>
            <person name="Vanneste K."/>
            <person name="Amirebrahimi M."/>
            <person name="Brakel J."/>
            <person name="Bostroem C."/>
            <person name="Chovatia M."/>
            <person name="Grimwood J."/>
            <person name="Jenkins J.W."/>
            <person name="Jueterbock A."/>
            <person name="Mraz A."/>
            <person name="Stam W.T."/>
            <person name="Tice H."/>
            <person name="Bornberg-Bauer E."/>
            <person name="Green P.J."/>
            <person name="Pearson G.A."/>
            <person name="Procaccini G."/>
            <person name="Duarte C.M."/>
            <person name="Schmutz J."/>
            <person name="Reusch T.B.H."/>
            <person name="Van de Peer Y."/>
        </authorList>
    </citation>
    <scope>NUCLEOTIDE SEQUENCE [LARGE SCALE GENOMIC DNA]</scope>
    <source>
        <strain evidence="4">cv. Finnish</strain>
    </source>
</reference>
<gene>
    <name evidence="3" type="ORF">ZOSMA_70G00020</name>
</gene>
<dbReference type="PANTHER" id="PTHR31625">
    <property type="match status" value="1"/>
</dbReference>
<evidence type="ECO:0000313" key="4">
    <source>
        <dbReference type="Proteomes" id="UP000036987"/>
    </source>
</evidence>
<dbReference type="EMBL" id="LFYR01001823">
    <property type="protein sequence ID" value="KMZ58987.1"/>
    <property type="molecule type" value="Genomic_DNA"/>
</dbReference>
<dbReference type="Pfam" id="PF02458">
    <property type="entry name" value="Transferase"/>
    <property type="match status" value="1"/>
</dbReference>
<name>A0A0K9NSD0_ZOSMR</name>
<dbReference type="InterPro" id="IPR051504">
    <property type="entry name" value="Plant_metabolite_acyltrans"/>
</dbReference>